<dbReference type="HOGENOM" id="CLU_926687_0_0_9"/>
<organism evidence="4 5">
    <name type="scientific">Falseniella ignava CCUG 37419</name>
    <dbReference type="NCBI Taxonomy" id="883112"/>
    <lineage>
        <taxon>Bacteria</taxon>
        <taxon>Bacillati</taxon>
        <taxon>Bacillota</taxon>
        <taxon>Bacilli</taxon>
        <taxon>Lactobacillales</taxon>
        <taxon>Aerococcaceae</taxon>
        <taxon>Falseniella</taxon>
    </lineage>
</organism>
<dbReference type="eggNOG" id="COG0286">
    <property type="taxonomic scope" value="Bacteria"/>
</dbReference>
<keyword evidence="1" id="KW-0680">Restriction system</keyword>
<keyword evidence="5" id="KW-1185">Reference proteome</keyword>
<evidence type="ECO:0000313" key="5">
    <source>
        <dbReference type="Proteomes" id="UP000005147"/>
    </source>
</evidence>
<dbReference type="EMBL" id="AGZE01000032">
    <property type="protein sequence ID" value="EKB54369.1"/>
    <property type="molecule type" value="Genomic_DNA"/>
</dbReference>
<evidence type="ECO:0000313" key="3">
    <source>
        <dbReference type="EMBL" id="EKB53566.1"/>
    </source>
</evidence>
<evidence type="ECO:0000256" key="1">
    <source>
        <dbReference type="ARBA" id="ARBA00022747"/>
    </source>
</evidence>
<dbReference type="Proteomes" id="UP000005147">
    <property type="component" value="Unassembled WGS sequence"/>
</dbReference>
<dbReference type="STRING" id="883112.HMPREF9707_01196"/>
<keyword evidence="2" id="KW-0238">DNA-binding</keyword>
<dbReference type="PATRIC" id="fig|883112.3.peg.1188"/>
<dbReference type="RefSeq" id="WP_006701839.1">
    <property type="nucleotide sequence ID" value="NZ_JH932301.1"/>
</dbReference>
<accession>K1MEB0</accession>
<protein>
    <submittedName>
        <fullName evidence="4">Uncharacterized protein</fullName>
    </submittedName>
</protein>
<dbReference type="InterPro" id="IPR044946">
    <property type="entry name" value="Restrct_endonuc_typeI_TRD_sf"/>
</dbReference>
<comment type="caution">
    <text evidence="4">The sequence shown here is derived from an EMBL/GenBank/DDBJ whole genome shotgun (WGS) entry which is preliminary data.</text>
</comment>
<dbReference type="EMBL" id="AGZE01000039">
    <property type="protein sequence ID" value="EKB53566.1"/>
    <property type="molecule type" value="Genomic_DNA"/>
</dbReference>
<dbReference type="GO" id="GO:0009307">
    <property type="term" value="P:DNA restriction-modification system"/>
    <property type="evidence" value="ECO:0007669"/>
    <property type="project" value="UniProtKB-KW"/>
</dbReference>
<gene>
    <name evidence="4" type="ORF">HMPREF9707_01196</name>
    <name evidence="3" type="ORF">HMPREF9707_01639</name>
</gene>
<reference evidence="4 5" key="1">
    <citation type="submission" date="2012-07" db="EMBL/GenBank/DDBJ databases">
        <title>The Genome Sequence of Facklamia ignava CCUG 37419.</title>
        <authorList>
            <consortium name="The Broad Institute Genome Sequencing Platform"/>
            <person name="Earl A."/>
            <person name="Ward D."/>
            <person name="Feldgarden M."/>
            <person name="Gevers D."/>
            <person name="Huys G."/>
            <person name="Walker B."/>
            <person name="Young S.K."/>
            <person name="Zeng Q."/>
            <person name="Gargeya S."/>
            <person name="Fitzgerald M."/>
            <person name="Haas B."/>
            <person name="Abouelleil A."/>
            <person name="Alvarado L."/>
            <person name="Arachchi H.M."/>
            <person name="Berlin A.M."/>
            <person name="Chapman S.B."/>
            <person name="Goldberg J."/>
            <person name="Griggs A."/>
            <person name="Gujja S."/>
            <person name="Hansen M."/>
            <person name="Howarth C."/>
            <person name="Imamovic A."/>
            <person name="Larimer J."/>
            <person name="McCowen C."/>
            <person name="Montmayeur A."/>
            <person name="Murphy C."/>
            <person name="Neiman D."/>
            <person name="Pearson M."/>
            <person name="Priest M."/>
            <person name="Roberts A."/>
            <person name="Saif S."/>
            <person name="Shea T."/>
            <person name="Sisk P."/>
            <person name="Sykes S."/>
            <person name="Wortman J."/>
            <person name="Nusbaum C."/>
            <person name="Birren B."/>
        </authorList>
    </citation>
    <scope>NUCLEOTIDE SEQUENCE [LARGE SCALE GENOMIC DNA]</scope>
    <source>
        <strain evidence="4 5">CCUG 37419</strain>
    </source>
</reference>
<name>K1MEB0_9LACT</name>
<proteinExistence type="predicted"/>
<evidence type="ECO:0000256" key="2">
    <source>
        <dbReference type="ARBA" id="ARBA00023125"/>
    </source>
</evidence>
<dbReference type="Gene3D" id="3.90.220.20">
    <property type="entry name" value="DNA methylase specificity domains"/>
    <property type="match status" value="1"/>
</dbReference>
<dbReference type="AlphaFoldDB" id="K1MEB0"/>
<sequence>MHHNVKKSSSLNECLGNKIKLVKNFTDVNQINLPDNTLEKIYLTQSEILSNHNHRFILNNDLMELMKYCDFSLGDFCDCVTGIYTGNNKRFMAVTKENVRNAKGYPIISSEDIDQNHMSLDPLKNGKRYIPIVKSSSDVKYKRNNNPWLIDWTTEAIDYYHNDKKARFQNSQYYFKHGIAVPMVKSSVIKATEMNKMVFDQSIVGVFPRKEKYFNYVLGLINSDIGNKIIHLINPTANNSANYLKKIPFILPNESQLDKINQIVKKLKLNPIDADLQQRLDDTFDEIYYSYTPSKTEYLF</sequence>
<dbReference type="GO" id="GO:0003677">
    <property type="term" value="F:DNA binding"/>
    <property type="evidence" value="ECO:0007669"/>
    <property type="project" value="UniProtKB-KW"/>
</dbReference>
<evidence type="ECO:0000313" key="4">
    <source>
        <dbReference type="EMBL" id="EKB54369.1"/>
    </source>
</evidence>